<dbReference type="AlphaFoldDB" id="H2XXP2"/>
<reference evidence="2" key="1">
    <citation type="journal article" date="2002" name="Science">
        <title>The draft genome of Ciona intestinalis: insights into chordate and vertebrate origins.</title>
        <authorList>
            <person name="Dehal P."/>
            <person name="Satou Y."/>
            <person name="Campbell R.K."/>
            <person name="Chapman J."/>
            <person name="Degnan B."/>
            <person name="De Tomaso A."/>
            <person name="Davidson B."/>
            <person name="Di Gregorio A."/>
            <person name="Gelpke M."/>
            <person name="Goodstein D.M."/>
            <person name="Harafuji N."/>
            <person name="Hastings K.E."/>
            <person name="Ho I."/>
            <person name="Hotta K."/>
            <person name="Huang W."/>
            <person name="Kawashima T."/>
            <person name="Lemaire P."/>
            <person name="Martinez D."/>
            <person name="Meinertzhagen I.A."/>
            <person name="Necula S."/>
            <person name="Nonaka M."/>
            <person name="Putnam N."/>
            <person name="Rash S."/>
            <person name="Saiga H."/>
            <person name="Satake M."/>
            <person name="Terry A."/>
            <person name="Yamada L."/>
            <person name="Wang H.G."/>
            <person name="Awazu S."/>
            <person name="Azumi K."/>
            <person name="Boore J."/>
            <person name="Branno M."/>
            <person name="Chin-Bow S."/>
            <person name="DeSantis R."/>
            <person name="Doyle S."/>
            <person name="Francino P."/>
            <person name="Keys D.N."/>
            <person name="Haga S."/>
            <person name="Hayashi H."/>
            <person name="Hino K."/>
            <person name="Imai K.S."/>
            <person name="Inaba K."/>
            <person name="Kano S."/>
            <person name="Kobayashi K."/>
            <person name="Kobayashi M."/>
            <person name="Lee B.I."/>
            <person name="Makabe K.W."/>
            <person name="Manohar C."/>
            <person name="Matassi G."/>
            <person name="Medina M."/>
            <person name="Mochizuki Y."/>
            <person name="Mount S."/>
            <person name="Morishita T."/>
            <person name="Miura S."/>
            <person name="Nakayama A."/>
            <person name="Nishizaka S."/>
            <person name="Nomoto H."/>
            <person name="Ohta F."/>
            <person name="Oishi K."/>
            <person name="Rigoutsos I."/>
            <person name="Sano M."/>
            <person name="Sasaki A."/>
            <person name="Sasakura Y."/>
            <person name="Shoguchi E."/>
            <person name="Shin-i T."/>
            <person name="Spagnuolo A."/>
            <person name="Stainier D."/>
            <person name="Suzuki M.M."/>
            <person name="Tassy O."/>
            <person name="Takatori N."/>
            <person name="Tokuoka M."/>
            <person name="Yagi K."/>
            <person name="Yoshizaki F."/>
            <person name="Wada S."/>
            <person name="Zhang C."/>
            <person name="Hyatt P.D."/>
            <person name="Larimer F."/>
            <person name="Detter C."/>
            <person name="Doggett N."/>
            <person name="Glavina T."/>
            <person name="Hawkins T."/>
            <person name="Richardson P."/>
            <person name="Lucas S."/>
            <person name="Kohara Y."/>
            <person name="Levine M."/>
            <person name="Satoh N."/>
            <person name="Rokhsar D.S."/>
        </authorList>
    </citation>
    <scope>NUCLEOTIDE SEQUENCE [LARGE SCALE GENOMIC DNA]</scope>
</reference>
<dbReference type="Ensembl" id="ENSCINT00000035232.1">
    <property type="protein sequence ID" value="ENSCINP00000034426.1"/>
    <property type="gene ID" value="ENSCING00000018499.1"/>
</dbReference>
<keyword evidence="2" id="KW-1185">Reference proteome</keyword>
<protein>
    <submittedName>
        <fullName evidence="1">Uncharacterized protein</fullName>
    </submittedName>
</protein>
<dbReference type="HOGENOM" id="CLU_2995863_0_0_1"/>
<reference evidence="1" key="2">
    <citation type="journal article" date="2008" name="Genome Biol.">
        <title>Improved genome assembly and evidence-based global gene model set for the chordate Ciona intestinalis: new insight into intron and operon populations.</title>
        <authorList>
            <person name="Satou Y."/>
            <person name="Mineta K."/>
            <person name="Ogasawara M."/>
            <person name="Sasakura Y."/>
            <person name="Shoguchi E."/>
            <person name="Ueno K."/>
            <person name="Yamada L."/>
            <person name="Matsumoto J."/>
            <person name="Wasserscheid J."/>
            <person name="Dewar K."/>
            <person name="Wiley G.B."/>
            <person name="Macmil S.L."/>
            <person name="Roe B.A."/>
            <person name="Zeller R.W."/>
            <person name="Hastings K.E."/>
            <person name="Lemaire P."/>
            <person name="Lindquist E."/>
            <person name="Endo T."/>
            <person name="Hotta K."/>
            <person name="Inaba K."/>
        </authorList>
    </citation>
    <scope>NUCLEOTIDE SEQUENCE [LARGE SCALE GENOMIC DNA]</scope>
    <source>
        <strain evidence="1">wild type</strain>
    </source>
</reference>
<dbReference type="EMBL" id="EAAA01002678">
    <property type="status" value="NOT_ANNOTATED_CDS"/>
    <property type="molecule type" value="Genomic_DNA"/>
</dbReference>
<sequence length="57" mass="6159">MEVVASSQYCYNGSDPDIQGNNLPHLNHHNNPCARCIPGNTLWDVGTQKPPAPSTVV</sequence>
<evidence type="ECO:0000313" key="2">
    <source>
        <dbReference type="Proteomes" id="UP000008144"/>
    </source>
</evidence>
<organism evidence="1 2">
    <name type="scientific">Ciona intestinalis</name>
    <name type="common">Transparent sea squirt</name>
    <name type="synonym">Ascidia intestinalis</name>
    <dbReference type="NCBI Taxonomy" id="7719"/>
    <lineage>
        <taxon>Eukaryota</taxon>
        <taxon>Metazoa</taxon>
        <taxon>Chordata</taxon>
        <taxon>Tunicata</taxon>
        <taxon>Ascidiacea</taxon>
        <taxon>Phlebobranchia</taxon>
        <taxon>Cionidae</taxon>
        <taxon>Ciona</taxon>
    </lineage>
</organism>
<name>H2XXP2_CIOIN</name>
<proteinExistence type="predicted"/>
<evidence type="ECO:0000313" key="1">
    <source>
        <dbReference type="Ensembl" id="ENSCINP00000034426.1"/>
    </source>
</evidence>
<accession>H2XXP2</accession>
<dbReference type="InParanoid" id="H2XXP2"/>
<dbReference type="Proteomes" id="UP000008144">
    <property type="component" value="Chromosome 8"/>
</dbReference>
<reference evidence="1" key="3">
    <citation type="submission" date="2025-08" db="UniProtKB">
        <authorList>
            <consortium name="Ensembl"/>
        </authorList>
    </citation>
    <scope>IDENTIFICATION</scope>
</reference>
<reference evidence="1" key="4">
    <citation type="submission" date="2025-09" db="UniProtKB">
        <authorList>
            <consortium name="Ensembl"/>
        </authorList>
    </citation>
    <scope>IDENTIFICATION</scope>
</reference>